<accession>A0A158QVL3</accession>
<dbReference type="GO" id="GO:0007156">
    <property type="term" value="P:homophilic cell adhesion via plasma membrane adhesion molecules"/>
    <property type="evidence" value="ECO:0007669"/>
    <property type="project" value="InterPro"/>
</dbReference>
<feature type="domain" description="Cadherin" evidence="12">
    <location>
        <begin position="159"/>
        <end position="284"/>
    </location>
</feature>
<name>A0A158QVL3_MESCO</name>
<feature type="domain" description="Cadherin" evidence="12">
    <location>
        <begin position="285"/>
        <end position="414"/>
    </location>
</feature>
<reference evidence="13 14" key="1">
    <citation type="submission" date="2018-10" db="EMBL/GenBank/DDBJ databases">
        <authorList>
            <consortium name="Pathogen Informatics"/>
        </authorList>
    </citation>
    <scope>NUCLEOTIDE SEQUENCE [LARGE SCALE GENOMIC DNA]</scope>
</reference>
<comment type="subcellular location">
    <subcellularLocation>
        <location evidence="1">Membrane</location>
        <topology evidence="1">Single-pass membrane protein</topology>
    </subcellularLocation>
</comment>
<dbReference type="Proteomes" id="UP000267029">
    <property type="component" value="Unassembled WGS sequence"/>
</dbReference>
<feature type="signal peptide" evidence="11">
    <location>
        <begin position="1"/>
        <end position="25"/>
    </location>
</feature>
<organism evidence="13 14">
    <name type="scientific">Mesocestoides corti</name>
    <name type="common">Flatworm</name>
    <dbReference type="NCBI Taxonomy" id="53468"/>
    <lineage>
        <taxon>Eukaryota</taxon>
        <taxon>Metazoa</taxon>
        <taxon>Spiralia</taxon>
        <taxon>Lophotrochozoa</taxon>
        <taxon>Platyhelminthes</taxon>
        <taxon>Cestoda</taxon>
        <taxon>Eucestoda</taxon>
        <taxon>Cyclophyllidea</taxon>
        <taxon>Mesocestoididae</taxon>
        <taxon>Mesocestoides</taxon>
    </lineage>
</organism>
<feature type="domain" description="Cadherin" evidence="12">
    <location>
        <begin position="25"/>
        <end position="151"/>
    </location>
</feature>
<evidence type="ECO:0000256" key="2">
    <source>
        <dbReference type="ARBA" id="ARBA00022692"/>
    </source>
</evidence>
<feature type="chain" id="PRO_5030022168" description="Cadherin domain-containing protein" evidence="11">
    <location>
        <begin position="26"/>
        <end position="1353"/>
    </location>
</feature>
<dbReference type="SMART" id="SM00112">
    <property type="entry name" value="CA"/>
    <property type="match status" value="5"/>
</dbReference>
<dbReference type="Gene3D" id="2.60.40.60">
    <property type="entry name" value="Cadherins"/>
    <property type="match status" value="6"/>
</dbReference>
<evidence type="ECO:0000256" key="1">
    <source>
        <dbReference type="ARBA" id="ARBA00004167"/>
    </source>
</evidence>
<keyword evidence="14" id="KW-1185">Reference proteome</keyword>
<evidence type="ECO:0000256" key="3">
    <source>
        <dbReference type="ARBA" id="ARBA00022737"/>
    </source>
</evidence>
<dbReference type="InterPro" id="IPR020894">
    <property type="entry name" value="Cadherin_CS"/>
</dbReference>
<feature type="domain" description="Cadherin" evidence="12">
    <location>
        <begin position="422"/>
        <end position="555"/>
    </location>
</feature>
<evidence type="ECO:0000256" key="8">
    <source>
        <dbReference type="PROSITE-ProRule" id="PRU00043"/>
    </source>
</evidence>
<dbReference type="PROSITE" id="PS50268">
    <property type="entry name" value="CADHERIN_2"/>
    <property type="match status" value="6"/>
</dbReference>
<keyword evidence="4 8" id="KW-0106">Calcium</keyword>
<dbReference type="GO" id="GO:0005886">
    <property type="term" value="C:plasma membrane"/>
    <property type="evidence" value="ECO:0007669"/>
    <property type="project" value="InterPro"/>
</dbReference>
<feature type="transmembrane region" description="Helical" evidence="10">
    <location>
        <begin position="999"/>
        <end position="1021"/>
    </location>
</feature>
<protein>
    <recommendedName>
        <fullName evidence="12">Cadherin domain-containing protein</fullName>
    </recommendedName>
</protein>
<keyword evidence="7" id="KW-0325">Glycoprotein</keyword>
<evidence type="ECO:0000256" key="6">
    <source>
        <dbReference type="ARBA" id="ARBA00023136"/>
    </source>
</evidence>
<feature type="region of interest" description="Disordered" evidence="9">
    <location>
        <begin position="935"/>
        <end position="994"/>
    </location>
</feature>
<feature type="domain" description="Cadherin" evidence="12">
    <location>
        <begin position="685"/>
        <end position="803"/>
    </location>
</feature>
<keyword evidence="2 10" id="KW-0812">Transmembrane</keyword>
<evidence type="ECO:0000256" key="4">
    <source>
        <dbReference type="ARBA" id="ARBA00022837"/>
    </source>
</evidence>
<evidence type="ECO:0000256" key="7">
    <source>
        <dbReference type="ARBA" id="ARBA00023180"/>
    </source>
</evidence>
<keyword evidence="11" id="KW-0732">Signal</keyword>
<evidence type="ECO:0000313" key="14">
    <source>
        <dbReference type="Proteomes" id="UP000267029"/>
    </source>
</evidence>
<dbReference type="CDD" id="cd11304">
    <property type="entry name" value="Cadherin_repeat"/>
    <property type="match status" value="6"/>
</dbReference>
<feature type="compositionally biased region" description="Basic and acidic residues" evidence="9">
    <location>
        <begin position="952"/>
        <end position="967"/>
    </location>
</feature>
<keyword evidence="5 10" id="KW-1133">Transmembrane helix</keyword>
<gene>
    <name evidence="13" type="ORF">MCOS_LOCUS8114</name>
</gene>
<dbReference type="Pfam" id="PF00028">
    <property type="entry name" value="Cadherin"/>
    <property type="match status" value="2"/>
</dbReference>
<dbReference type="PRINTS" id="PR00205">
    <property type="entry name" value="CADHERIN"/>
</dbReference>
<proteinExistence type="predicted"/>
<evidence type="ECO:0000256" key="10">
    <source>
        <dbReference type="SAM" id="Phobius"/>
    </source>
</evidence>
<feature type="domain" description="Cadherin" evidence="12">
    <location>
        <begin position="556"/>
        <end position="684"/>
    </location>
</feature>
<dbReference type="InterPro" id="IPR002126">
    <property type="entry name" value="Cadherin-like_dom"/>
</dbReference>
<evidence type="ECO:0000256" key="5">
    <source>
        <dbReference type="ARBA" id="ARBA00022989"/>
    </source>
</evidence>
<dbReference type="InterPro" id="IPR050174">
    <property type="entry name" value="Protocadherin/Cadherin-CA"/>
</dbReference>
<sequence length="1353" mass="148931">MVPQPVPTLLSATFLFLIPFFPCRSLLIETVSVLENSELGTVVYDLRESLLRILDSDQLANVTAYAGQQDLFWPFALKDLRIVVARPLDREAICEKQKTLGYRLSGPFGGCLVFHCCQLLHVNVVMSPTSLTQVFFIRVAVQDVNDNAPTFPHVESPFITISEDMPVGEKILLPKAVDIDSQPFGVADYRIARWVQGNASHFQLNMLTDKEDDEDGNLNPVSEYAQTRRPYLDIVHSLDRETDEVYEFVLEAIDGGQGDGGAPFTGTVNILIRVRDVNDNAPEFDKLVYDAVVQENTLPQKVIRFKISDFDAGENGRIFINIVDPTHKANNLFRVSLQNTIPPPEIMNKYASSRSPPGSHYIGSLHLLEYLDAEQLPPRLRFHLIASDNGQPALTSRAEVNIDIINVNDQAPNIVFLREGKRLTTSRLVLPEVITAPESIVAEVHVTDSDSNLGHLTCRITSGGDAFRLTEVNPFAGSNSGTVTALLNFDQSTSPFVFSSYRQFTLRTKVNLDRESKAVYVVTIMCTDNESVNPFSRNSSLHISISDINDQTPKFEYSVYTGHVKENEANAPVTHLSPSPTIHVTDNDVGRNALITFSLKEAPVEGKNDPNKSSIGVSDASRFRIDPRSGRLWTVPALDADDISESHKYVFYVVATDDGVPERRSSSALVHIIVDDCNDNPPAFEHYHYNFEVKENAPAGTSIGRVSVSDADKTEANRKVRFSLRGRLEDLFLVDINRASGELTTRRPIDYEKQSSISLTVVAENEVPLVADAVGRPSRADISQAEASVVISVINVNDNRPEFVPVSPHRKHIVFVWEQLPVVGVNQTLDRRKFCESIPYKVIDKDCDPASQELCCTLELEDTFDGMFGLLEEIPNVVCVLKRPTHPQSYKVMLKARDGKGDDSLSSQMQLSVIIKNERDLDMYSLKGSPDSFPVGLKTSSGESSEAGFPIRGEDRKTLGADRKEQTVESQQQQDSQVPPSNVKLKSAGTPPSPHQMKMVSVLVSIAGIFCVLLLLIITALKCGLLDHQCKCKTPCQHPKRLMHPDIYHIACLMARRVDWCHVTDCDLHVVHHCLGAGVPKGDFPVTKTPPNAQSAAEGEELTAIPQKHEVIAMMPSGGSCSEEYRTLHELFPENAFFMDQKRPSAGAQNRMERDGTYGISVSMNAPLKFTTNSGPGYPGSVMAGPIFTGSYQTIPTPPKLGHPCKSVTKPLSVSTFRPPDQVNLGLTNRIPPKSVAYLLPDGQVMAVDGTEFYSFSDAYQPLDSTTFSKGTKKKDGALSAEGTKVTFALDEPPASRPDEATGGGDGFGRLLKNDIHCKQGSGIADEVQEKSVVDGGHNLILYGKSTNHSSFV</sequence>
<evidence type="ECO:0000256" key="9">
    <source>
        <dbReference type="SAM" id="MobiDB-lite"/>
    </source>
</evidence>
<dbReference type="PANTHER" id="PTHR24028:SF146">
    <property type="entry name" value="CADHERIN 96CB, ISOFORM D-RELATED"/>
    <property type="match status" value="1"/>
</dbReference>
<keyword evidence="6 10" id="KW-0472">Membrane</keyword>
<dbReference type="GO" id="GO:0005509">
    <property type="term" value="F:calcium ion binding"/>
    <property type="evidence" value="ECO:0007669"/>
    <property type="project" value="UniProtKB-UniRule"/>
</dbReference>
<evidence type="ECO:0000313" key="13">
    <source>
        <dbReference type="EMBL" id="VDD82111.1"/>
    </source>
</evidence>
<dbReference type="OrthoDB" id="6252479at2759"/>
<dbReference type="InterPro" id="IPR015919">
    <property type="entry name" value="Cadherin-like_sf"/>
</dbReference>
<dbReference type="PROSITE" id="PS00232">
    <property type="entry name" value="CADHERIN_1"/>
    <property type="match status" value="2"/>
</dbReference>
<keyword evidence="3" id="KW-0677">Repeat</keyword>
<evidence type="ECO:0000259" key="12">
    <source>
        <dbReference type="PROSITE" id="PS50268"/>
    </source>
</evidence>
<evidence type="ECO:0000256" key="11">
    <source>
        <dbReference type="SAM" id="SignalP"/>
    </source>
</evidence>
<feature type="compositionally biased region" description="Low complexity" evidence="9">
    <location>
        <begin position="968"/>
        <end position="978"/>
    </location>
</feature>
<dbReference type="STRING" id="53468.A0A158QVL3"/>
<dbReference type="PANTHER" id="PTHR24028">
    <property type="entry name" value="CADHERIN-87A"/>
    <property type="match status" value="1"/>
</dbReference>
<dbReference type="EMBL" id="UXSR01005454">
    <property type="protein sequence ID" value="VDD82111.1"/>
    <property type="molecule type" value="Genomic_DNA"/>
</dbReference>
<dbReference type="SUPFAM" id="SSF49313">
    <property type="entry name" value="Cadherin-like"/>
    <property type="match status" value="5"/>
</dbReference>